<dbReference type="GO" id="GO:0071037">
    <property type="term" value="P:nuclear polyadenylation-dependent snRNA catabolic process"/>
    <property type="evidence" value="ECO:0007669"/>
    <property type="project" value="UniProtKB-ARBA"/>
</dbReference>
<evidence type="ECO:0000256" key="7">
    <source>
        <dbReference type="ARBA" id="ARBA00048830"/>
    </source>
</evidence>
<evidence type="ECO:0000256" key="2">
    <source>
        <dbReference type="ARBA" id="ARBA00008593"/>
    </source>
</evidence>
<evidence type="ECO:0000256" key="5">
    <source>
        <dbReference type="ARBA" id="ARBA00022723"/>
    </source>
</evidence>
<accession>A0A4P9ZF33</accession>
<dbReference type="GO" id="GO:0071036">
    <property type="term" value="P:nuclear polyadenylation-dependent snoRNA catabolic process"/>
    <property type="evidence" value="ECO:0007669"/>
    <property type="project" value="UniProtKB-ARBA"/>
</dbReference>
<dbReference type="GO" id="GO:0071035">
    <property type="term" value="P:nuclear polyadenylation-dependent rRNA catabolic process"/>
    <property type="evidence" value="ECO:0007669"/>
    <property type="project" value="UniProtKB-ARBA"/>
</dbReference>
<comment type="similarity">
    <text evidence="2">Belongs to the DNA polymerase type-B-like family.</text>
</comment>
<proteinExistence type="inferred from homology"/>
<dbReference type="EMBL" id="ML004439">
    <property type="protein sequence ID" value="RKP31624.1"/>
    <property type="molecule type" value="Genomic_DNA"/>
</dbReference>
<feature type="region of interest" description="Disordered" evidence="8">
    <location>
        <begin position="1"/>
        <end position="20"/>
    </location>
</feature>
<dbReference type="CDD" id="cd05402">
    <property type="entry name" value="NT_PAP_TUTase"/>
    <property type="match status" value="1"/>
</dbReference>
<comment type="catalytic activity">
    <reaction evidence="7">
        <text>RNA(n) + ATP = RNA(n)-3'-adenine ribonucleotide + diphosphate</text>
        <dbReference type="Rhea" id="RHEA:11332"/>
        <dbReference type="Rhea" id="RHEA-COMP:14527"/>
        <dbReference type="Rhea" id="RHEA-COMP:17347"/>
        <dbReference type="ChEBI" id="CHEBI:30616"/>
        <dbReference type="ChEBI" id="CHEBI:33019"/>
        <dbReference type="ChEBI" id="CHEBI:140395"/>
        <dbReference type="ChEBI" id="CHEBI:173115"/>
        <dbReference type="EC" id="2.7.7.19"/>
    </reaction>
</comment>
<evidence type="ECO:0000313" key="12">
    <source>
        <dbReference type="Proteomes" id="UP000268321"/>
    </source>
</evidence>
<gene>
    <name evidence="11" type="ORF">METBISCDRAFT_13623</name>
</gene>
<dbReference type="PANTHER" id="PTHR23092:SF15">
    <property type="entry name" value="INACTIVE NON-CANONICAL POLY(A) RNA POLYMERASE PROTEIN TRF4-2-RELATED"/>
    <property type="match status" value="1"/>
</dbReference>
<dbReference type="Gene3D" id="3.30.460.10">
    <property type="entry name" value="Beta Polymerase, domain 2"/>
    <property type="match status" value="1"/>
</dbReference>
<dbReference type="GO" id="GO:0005730">
    <property type="term" value="C:nucleolus"/>
    <property type="evidence" value="ECO:0007669"/>
    <property type="project" value="TreeGrafter"/>
</dbReference>
<dbReference type="InterPro" id="IPR043519">
    <property type="entry name" value="NT_sf"/>
</dbReference>
<dbReference type="GO" id="GO:0071051">
    <property type="term" value="P:poly(A)-dependent snoRNA 3'-end processing"/>
    <property type="evidence" value="ECO:0007669"/>
    <property type="project" value="UniProtKB-ARBA"/>
</dbReference>
<dbReference type="FunFam" id="3.30.460.10:FF:000006">
    <property type="entry name" value="non-canonical poly(A) RNA polymerase PAPD5"/>
    <property type="match status" value="1"/>
</dbReference>
<dbReference type="GO" id="GO:0043634">
    <property type="term" value="P:polyadenylation-dependent ncRNA catabolic process"/>
    <property type="evidence" value="ECO:0007669"/>
    <property type="project" value="TreeGrafter"/>
</dbReference>
<dbReference type="SUPFAM" id="SSF81631">
    <property type="entry name" value="PAP/OAS1 substrate-binding domain"/>
    <property type="match status" value="1"/>
</dbReference>
<evidence type="ECO:0000259" key="10">
    <source>
        <dbReference type="Pfam" id="PF22600"/>
    </source>
</evidence>
<feature type="compositionally biased region" description="Basic residues" evidence="8">
    <location>
        <begin position="10"/>
        <end position="20"/>
    </location>
</feature>
<dbReference type="InterPro" id="IPR054708">
    <property type="entry name" value="MTPAP-like_central"/>
</dbReference>
<keyword evidence="6" id="KW-0460">Magnesium</keyword>
<dbReference type="GO" id="GO:0071039">
    <property type="term" value="P:nuclear polyadenylation-dependent CUT catabolic process"/>
    <property type="evidence" value="ECO:0007669"/>
    <property type="project" value="UniProtKB-ARBA"/>
</dbReference>
<name>A0A4P9ZF33_9ASCO</name>
<evidence type="ECO:0000256" key="6">
    <source>
        <dbReference type="ARBA" id="ARBA00022842"/>
    </source>
</evidence>
<dbReference type="GO" id="GO:0003729">
    <property type="term" value="F:mRNA binding"/>
    <property type="evidence" value="ECO:0007669"/>
    <property type="project" value="TreeGrafter"/>
</dbReference>
<evidence type="ECO:0000256" key="4">
    <source>
        <dbReference type="ARBA" id="ARBA00022679"/>
    </source>
</evidence>
<dbReference type="AlphaFoldDB" id="A0A4P9ZF33"/>
<dbReference type="GO" id="GO:0071042">
    <property type="term" value="P:nuclear polyadenylation-dependent mRNA catabolic process"/>
    <property type="evidence" value="ECO:0007669"/>
    <property type="project" value="UniProtKB-ARBA"/>
</dbReference>
<dbReference type="SUPFAM" id="SSF81301">
    <property type="entry name" value="Nucleotidyltransferase"/>
    <property type="match status" value="1"/>
</dbReference>
<evidence type="ECO:0000256" key="1">
    <source>
        <dbReference type="ARBA" id="ARBA00001936"/>
    </source>
</evidence>
<feature type="domain" description="PAP-associated" evidence="9">
    <location>
        <begin position="371"/>
        <end position="432"/>
    </location>
</feature>
<dbReference type="OrthoDB" id="273917at2759"/>
<sequence length="593" mass="65956">MGSKDADARKRAKKVRKKNKALRLTAQENIYETLSDRDSPSAQEFVLIDSGNEADPAATCDDSIIVVSDREDDPVSAAASVGPAPGATGNGRGDADASNPRKRRRSNADNEVAGNNDFIGFLFSSSENESEGAGGADDEYADGYASDAALTPEQKLARTPFPWIKGQDRSQQKEIADWLMLEIKDFVNYISPSKEEITIRNTIINNLKDNILAFWPGTQAHVFGSSATYLYLPGSDIDMVVLSQTGDYEQRSRLYQLSWFLRTNRLAKNIQVIALAKVPIIKFVDPQHNIKVDISFERSNGLDAARKIRKWLDLTPGLRELVLIVKQFLRSRRLNDVHIGGLGGYATIIMVYHFLKLHPRIATNNLAAMENLGTLLIEFFELYGVNFCYDKLVIALGADDAPKYVLKNACPQLRATMGQFTIVIQDPADPANNITRSSYNLRGLKKAFVGAYQLLTGRCYEFKNAPYNTRLGALILGDIIKFRGKDRDLNNDRDKVINDALIAQDYDSESDCADGNDKYYFSDMTNPEVAPAVPLKKRKLSPLVNGEKKVEDYMSLETGSDEDSGVSRPSMPLGMLGKDSKRDYWRLKGLETV</sequence>
<dbReference type="FunFam" id="1.10.1410.10:FF:000003">
    <property type="entry name" value="non-canonical poly(A) RNA polymerase PAPD7"/>
    <property type="match status" value="1"/>
</dbReference>
<dbReference type="InterPro" id="IPR045862">
    <property type="entry name" value="Trf4-like"/>
</dbReference>
<dbReference type="GO" id="GO:0071044">
    <property type="term" value="P:histone mRNA catabolic process"/>
    <property type="evidence" value="ECO:0007669"/>
    <property type="project" value="UniProtKB-ARBA"/>
</dbReference>
<dbReference type="Proteomes" id="UP000268321">
    <property type="component" value="Unassembled WGS sequence"/>
</dbReference>
<dbReference type="GO" id="GO:0071038">
    <property type="term" value="P:TRAMP-dependent tRNA surveillance pathway"/>
    <property type="evidence" value="ECO:0007669"/>
    <property type="project" value="UniProtKB-ARBA"/>
</dbReference>
<dbReference type="GO" id="GO:1990817">
    <property type="term" value="F:poly(A) RNA polymerase activity"/>
    <property type="evidence" value="ECO:0007669"/>
    <property type="project" value="UniProtKB-EC"/>
</dbReference>
<feature type="region of interest" description="Disordered" evidence="8">
    <location>
        <begin position="556"/>
        <end position="575"/>
    </location>
</feature>
<evidence type="ECO:0000259" key="9">
    <source>
        <dbReference type="Pfam" id="PF03828"/>
    </source>
</evidence>
<dbReference type="PANTHER" id="PTHR23092">
    <property type="entry name" value="POLY(A) RNA POLYMERASE"/>
    <property type="match status" value="1"/>
</dbReference>
<dbReference type="GO" id="GO:0034475">
    <property type="term" value="P:U4 snRNA 3'-end processing"/>
    <property type="evidence" value="ECO:0007669"/>
    <property type="project" value="UniProtKB-ARBA"/>
</dbReference>
<dbReference type="Pfam" id="PF03828">
    <property type="entry name" value="PAP_assoc"/>
    <property type="match status" value="1"/>
</dbReference>
<protein>
    <recommendedName>
        <fullName evidence="3">polynucleotide adenylyltransferase</fullName>
        <ecNumber evidence="3">2.7.7.19</ecNumber>
    </recommendedName>
</protein>
<reference evidence="12" key="1">
    <citation type="journal article" date="2018" name="Nat. Microbiol.">
        <title>Leveraging single-cell genomics to expand the fungal tree of life.</title>
        <authorList>
            <person name="Ahrendt S.R."/>
            <person name="Quandt C.A."/>
            <person name="Ciobanu D."/>
            <person name="Clum A."/>
            <person name="Salamov A."/>
            <person name="Andreopoulos B."/>
            <person name="Cheng J.F."/>
            <person name="Woyke T."/>
            <person name="Pelin A."/>
            <person name="Henrissat B."/>
            <person name="Reynolds N.K."/>
            <person name="Benny G.L."/>
            <person name="Smith M.E."/>
            <person name="James T.Y."/>
            <person name="Grigoriev I.V."/>
        </authorList>
    </citation>
    <scope>NUCLEOTIDE SEQUENCE [LARGE SCALE GENOMIC DNA]</scope>
    <source>
        <strain evidence="12">Baker2002</strain>
    </source>
</reference>
<evidence type="ECO:0000256" key="3">
    <source>
        <dbReference type="ARBA" id="ARBA00012388"/>
    </source>
</evidence>
<dbReference type="Gene3D" id="1.10.1410.10">
    <property type="match status" value="1"/>
</dbReference>
<dbReference type="EC" id="2.7.7.19" evidence="3"/>
<organism evidence="11 12">
    <name type="scientific">Metschnikowia bicuspidata</name>
    <dbReference type="NCBI Taxonomy" id="27322"/>
    <lineage>
        <taxon>Eukaryota</taxon>
        <taxon>Fungi</taxon>
        <taxon>Dikarya</taxon>
        <taxon>Ascomycota</taxon>
        <taxon>Saccharomycotina</taxon>
        <taxon>Pichiomycetes</taxon>
        <taxon>Metschnikowiaceae</taxon>
        <taxon>Metschnikowia</taxon>
    </lineage>
</organism>
<feature type="compositionally biased region" description="Low complexity" evidence="8">
    <location>
        <begin position="75"/>
        <end position="87"/>
    </location>
</feature>
<keyword evidence="5" id="KW-0479">Metal-binding</keyword>
<keyword evidence="4" id="KW-0808">Transferase</keyword>
<feature type="region of interest" description="Disordered" evidence="8">
    <location>
        <begin position="71"/>
        <end position="112"/>
    </location>
</feature>
<feature type="domain" description="Poly(A) RNA polymerase mitochondrial-like central palm" evidence="10">
    <location>
        <begin position="182"/>
        <end position="308"/>
    </location>
</feature>
<dbReference type="InterPro" id="IPR002058">
    <property type="entry name" value="PAP_assoc"/>
</dbReference>
<evidence type="ECO:0000256" key="8">
    <source>
        <dbReference type="SAM" id="MobiDB-lite"/>
    </source>
</evidence>
<keyword evidence="12" id="KW-1185">Reference proteome</keyword>
<dbReference type="GO" id="GO:0031499">
    <property type="term" value="C:TRAMP complex"/>
    <property type="evidence" value="ECO:0007669"/>
    <property type="project" value="TreeGrafter"/>
</dbReference>
<dbReference type="Pfam" id="PF22600">
    <property type="entry name" value="MTPAP-like_central"/>
    <property type="match status" value="1"/>
</dbReference>
<comment type="cofactor">
    <cofactor evidence="1">
        <name>Mn(2+)</name>
        <dbReference type="ChEBI" id="CHEBI:29035"/>
    </cofactor>
</comment>
<evidence type="ECO:0000313" key="11">
    <source>
        <dbReference type="EMBL" id="RKP31624.1"/>
    </source>
</evidence>
<dbReference type="GO" id="GO:0046872">
    <property type="term" value="F:metal ion binding"/>
    <property type="evidence" value="ECO:0007669"/>
    <property type="project" value="UniProtKB-KW"/>
</dbReference>